<comment type="caution">
    <text evidence="12">The sequence shown here is derived from an EMBL/GenBank/DDBJ whole genome shotgun (WGS) entry which is preliminary data.</text>
</comment>
<protein>
    <recommendedName>
        <fullName evidence="9">Ascorbate-specific PTS system EIIA component</fullName>
    </recommendedName>
    <alternativeName>
        <fullName evidence="10">Ascorbate-specific phosphotransferase enzyme IIA component</fullName>
    </alternativeName>
</protein>
<dbReference type="GO" id="GO:0009401">
    <property type="term" value="P:phosphoenolpyruvate-dependent sugar phosphotransferase system"/>
    <property type="evidence" value="ECO:0007669"/>
    <property type="project" value="UniProtKB-KW"/>
</dbReference>
<dbReference type="EMBL" id="DXBZ01000081">
    <property type="protein sequence ID" value="HIZ18340.1"/>
    <property type="molecule type" value="Genomic_DNA"/>
</dbReference>
<gene>
    <name evidence="12" type="ORF">IAA22_04430</name>
</gene>
<dbReference type="PROSITE" id="PS51094">
    <property type="entry name" value="PTS_EIIA_TYPE_2"/>
    <property type="match status" value="1"/>
</dbReference>
<dbReference type="InterPro" id="IPR016152">
    <property type="entry name" value="PTrfase/Anion_transptr"/>
</dbReference>
<reference evidence="12" key="2">
    <citation type="submission" date="2021-04" db="EMBL/GenBank/DDBJ databases">
        <authorList>
            <person name="Gilroy R."/>
        </authorList>
    </citation>
    <scope>NUCLEOTIDE SEQUENCE</scope>
    <source>
        <strain evidence="12">ChiHecolR3B27-1887</strain>
    </source>
</reference>
<dbReference type="AlphaFoldDB" id="A0A9D2DK90"/>
<dbReference type="InterPro" id="IPR051351">
    <property type="entry name" value="Ascorbate-PTS_EIIA_comp"/>
</dbReference>
<dbReference type="GO" id="GO:0016301">
    <property type="term" value="F:kinase activity"/>
    <property type="evidence" value="ECO:0007669"/>
    <property type="project" value="UniProtKB-KW"/>
</dbReference>
<sequence length="152" mass="15864">MLSDLLDEALVRLDVEATDWEDAVRKSAGPLVELGAATPAYVDDIVRGVRELGPYIVIAPGVALPHARPESGALSPALGVVTLARPVPFGSPQNDPVRFLFPLSATDSDGHLGALQSLVELLGTRDFLARLAGARSAGEVLSVVREMEGAGT</sequence>
<evidence type="ECO:0000313" key="13">
    <source>
        <dbReference type="Proteomes" id="UP000824029"/>
    </source>
</evidence>
<evidence type="ECO:0000256" key="9">
    <source>
        <dbReference type="ARBA" id="ARBA00041175"/>
    </source>
</evidence>
<evidence type="ECO:0000256" key="5">
    <source>
        <dbReference type="ARBA" id="ARBA00022679"/>
    </source>
</evidence>
<dbReference type="PANTHER" id="PTHR36203:SF1">
    <property type="entry name" value="ASCORBATE-SPECIFIC PTS SYSTEM EIIA COMPONENT"/>
    <property type="match status" value="1"/>
</dbReference>
<feature type="domain" description="PTS EIIA type-2" evidence="11">
    <location>
        <begin position="4"/>
        <end position="147"/>
    </location>
</feature>
<dbReference type="PANTHER" id="PTHR36203">
    <property type="entry name" value="ASCORBATE-SPECIFIC PTS SYSTEM EIIA COMPONENT"/>
    <property type="match status" value="1"/>
</dbReference>
<accession>A0A9D2DK90</accession>
<evidence type="ECO:0000256" key="3">
    <source>
        <dbReference type="ARBA" id="ARBA00022490"/>
    </source>
</evidence>
<proteinExistence type="predicted"/>
<comment type="subcellular location">
    <subcellularLocation>
        <location evidence="1">Cytoplasm</location>
    </subcellularLocation>
</comment>
<evidence type="ECO:0000256" key="4">
    <source>
        <dbReference type="ARBA" id="ARBA00022553"/>
    </source>
</evidence>
<dbReference type="Gene3D" id="3.40.930.10">
    <property type="entry name" value="Mannitol-specific EII, Chain A"/>
    <property type="match status" value="1"/>
</dbReference>
<dbReference type="Pfam" id="PF00359">
    <property type="entry name" value="PTS_EIIA_2"/>
    <property type="match status" value="1"/>
</dbReference>
<dbReference type="GO" id="GO:0005737">
    <property type="term" value="C:cytoplasm"/>
    <property type="evidence" value="ECO:0007669"/>
    <property type="project" value="UniProtKB-SubCell"/>
</dbReference>
<reference evidence="12" key="1">
    <citation type="journal article" date="2021" name="PeerJ">
        <title>Extensive microbial diversity within the chicken gut microbiome revealed by metagenomics and culture.</title>
        <authorList>
            <person name="Gilroy R."/>
            <person name="Ravi A."/>
            <person name="Getino M."/>
            <person name="Pursley I."/>
            <person name="Horton D.L."/>
            <person name="Alikhan N.F."/>
            <person name="Baker D."/>
            <person name="Gharbi K."/>
            <person name="Hall N."/>
            <person name="Watson M."/>
            <person name="Adriaenssens E.M."/>
            <person name="Foster-Nyarko E."/>
            <person name="Jarju S."/>
            <person name="Secka A."/>
            <person name="Antonio M."/>
            <person name="Oren A."/>
            <person name="Chaudhuri R.R."/>
            <person name="La Ragione R."/>
            <person name="Hildebrand F."/>
            <person name="Pallen M.J."/>
        </authorList>
    </citation>
    <scope>NUCLEOTIDE SEQUENCE</scope>
    <source>
        <strain evidence="12">ChiHecolR3B27-1887</strain>
    </source>
</reference>
<evidence type="ECO:0000256" key="10">
    <source>
        <dbReference type="ARBA" id="ARBA00042072"/>
    </source>
</evidence>
<keyword evidence="5" id="KW-0808">Transferase</keyword>
<dbReference type="Proteomes" id="UP000824029">
    <property type="component" value="Unassembled WGS sequence"/>
</dbReference>
<keyword evidence="12" id="KW-0762">Sugar transport</keyword>
<evidence type="ECO:0000256" key="1">
    <source>
        <dbReference type="ARBA" id="ARBA00004496"/>
    </source>
</evidence>
<evidence type="ECO:0000256" key="7">
    <source>
        <dbReference type="ARBA" id="ARBA00022777"/>
    </source>
</evidence>
<evidence type="ECO:0000256" key="6">
    <source>
        <dbReference type="ARBA" id="ARBA00022683"/>
    </source>
</evidence>
<organism evidence="12 13">
    <name type="scientific">Candidatus Olsenella stercoravium</name>
    <dbReference type="NCBI Taxonomy" id="2838713"/>
    <lineage>
        <taxon>Bacteria</taxon>
        <taxon>Bacillati</taxon>
        <taxon>Actinomycetota</taxon>
        <taxon>Coriobacteriia</taxon>
        <taxon>Coriobacteriales</taxon>
        <taxon>Atopobiaceae</taxon>
        <taxon>Olsenella</taxon>
    </lineage>
</organism>
<comment type="function">
    <text evidence="8">The phosphoenolpyruvate-dependent sugar phosphotransferase system (sugar PTS), a major carbohydrate active transport system, catalyzes the phosphorylation of incoming sugar substrates concomitantly with their translocation across the cell membrane. The enzyme II UlaABC PTS system is involved in ascorbate transport.</text>
</comment>
<keyword evidence="6" id="KW-0598">Phosphotransferase system</keyword>
<keyword evidence="7" id="KW-0418">Kinase</keyword>
<dbReference type="InterPro" id="IPR002178">
    <property type="entry name" value="PTS_EIIA_type-2_dom"/>
</dbReference>
<dbReference type="CDD" id="cd00211">
    <property type="entry name" value="PTS_IIA_fru"/>
    <property type="match status" value="1"/>
</dbReference>
<evidence type="ECO:0000256" key="8">
    <source>
        <dbReference type="ARBA" id="ARBA00037387"/>
    </source>
</evidence>
<keyword evidence="3" id="KW-0963">Cytoplasm</keyword>
<keyword evidence="2" id="KW-0813">Transport</keyword>
<keyword evidence="4" id="KW-0597">Phosphoprotein</keyword>
<evidence type="ECO:0000259" key="11">
    <source>
        <dbReference type="PROSITE" id="PS51094"/>
    </source>
</evidence>
<evidence type="ECO:0000313" key="12">
    <source>
        <dbReference type="EMBL" id="HIZ18340.1"/>
    </source>
</evidence>
<dbReference type="PROSITE" id="PS00372">
    <property type="entry name" value="PTS_EIIA_TYPE_2_HIS"/>
    <property type="match status" value="1"/>
</dbReference>
<evidence type="ECO:0000256" key="2">
    <source>
        <dbReference type="ARBA" id="ARBA00022448"/>
    </source>
</evidence>
<name>A0A9D2DK90_9ACTN</name>
<dbReference type="SUPFAM" id="SSF55804">
    <property type="entry name" value="Phoshotransferase/anion transport protein"/>
    <property type="match status" value="1"/>
</dbReference>